<evidence type="ECO:0000313" key="2">
    <source>
        <dbReference type="EMBL" id="ATP60067.1"/>
    </source>
</evidence>
<dbReference type="PANTHER" id="PTHR34215">
    <property type="entry name" value="BLL0784 PROTEIN"/>
    <property type="match status" value="1"/>
</dbReference>
<dbReference type="KEGG" id="mds:MDIS_02935"/>
<protein>
    <submittedName>
        <fullName evidence="2">DUF448 domain-containing protein</fullName>
    </submittedName>
    <submittedName>
        <fullName evidence="3">Transciprtional termination factor</fullName>
    </submittedName>
</protein>
<dbReference type="Pfam" id="PF04296">
    <property type="entry name" value="YlxR"/>
    <property type="match status" value="1"/>
</dbReference>
<dbReference type="Proteomes" id="UP000289629">
    <property type="component" value="Chromosome"/>
</dbReference>
<dbReference type="Proteomes" id="UP000224629">
    <property type="component" value="Chromosome"/>
</dbReference>
<dbReference type="EMBL" id="CP024161">
    <property type="protein sequence ID" value="ATP60067.1"/>
    <property type="molecule type" value="Genomic_DNA"/>
</dbReference>
<evidence type="ECO:0000313" key="3">
    <source>
        <dbReference type="EMBL" id="VEU62131.1"/>
    </source>
</evidence>
<evidence type="ECO:0000313" key="5">
    <source>
        <dbReference type="Proteomes" id="UP000289629"/>
    </source>
</evidence>
<accession>A0AAJ5NQD6</accession>
<name>A0AAJ5NQD6_9BACT</name>
<feature type="domain" description="YlxR" evidence="1">
    <location>
        <begin position="6"/>
        <end position="81"/>
    </location>
</feature>
<dbReference type="Gene3D" id="3.30.1230.10">
    <property type="entry name" value="YlxR-like"/>
    <property type="match status" value="1"/>
</dbReference>
<evidence type="ECO:0000259" key="1">
    <source>
        <dbReference type="Pfam" id="PF04296"/>
    </source>
</evidence>
<dbReference type="RefSeq" id="WP_044635542.1">
    <property type="nucleotide sequence ID" value="NZ_CP007229.1"/>
</dbReference>
<dbReference type="SUPFAM" id="SSF64376">
    <property type="entry name" value="YlxR-like"/>
    <property type="match status" value="1"/>
</dbReference>
<reference evidence="3 5" key="2">
    <citation type="submission" date="2019-01" db="EMBL/GenBank/DDBJ databases">
        <authorList>
            <consortium name="Pathogen Informatics"/>
        </authorList>
    </citation>
    <scope>NUCLEOTIDE SEQUENCE [LARGE SCALE GENOMIC DNA]</scope>
    <source>
        <strain evidence="3 5">NCTC10125</strain>
    </source>
</reference>
<proteinExistence type="predicted"/>
<gene>
    <name evidence="2" type="ORF">CSW10_02695</name>
    <name evidence="3" type="ORF">NCTC10125_00553</name>
</gene>
<dbReference type="AlphaFoldDB" id="A0AAJ5NQD6"/>
<keyword evidence="4" id="KW-1185">Reference proteome</keyword>
<evidence type="ECO:0000313" key="4">
    <source>
        <dbReference type="Proteomes" id="UP000224629"/>
    </source>
</evidence>
<sequence length="97" mass="11604">MKSYTRKCIVDQQIYPIENLIRFTYNKKDKLIIDKFLDRKIGGRGAYIFADYDKIQLAIKRKLFNRAFKTNIPTIAYQNLANEVDLIWKNHKNESQM</sequence>
<dbReference type="InterPro" id="IPR037465">
    <property type="entry name" value="YlxR"/>
</dbReference>
<organism evidence="3 5">
    <name type="scientific">Mesomycoplasma dispar</name>
    <dbReference type="NCBI Taxonomy" id="86660"/>
    <lineage>
        <taxon>Bacteria</taxon>
        <taxon>Bacillati</taxon>
        <taxon>Mycoplasmatota</taxon>
        <taxon>Mycoplasmoidales</taxon>
        <taxon>Metamycoplasmataceae</taxon>
        <taxon>Mesomycoplasma</taxon>
    </lineage>
</organism>
<dbReference type="PANTHER" id="PTHR34215:SF1">
    <property type="entry name" value="YLXR DOMAIN-CONTAINING PROTEIN"/>
    <property type="match status" value="1"/>
</dbReference>
<dbReference type="InterPro" id="IPR007393">
    <property type="entry name" value="YlxR_dom"/>
</dbReference>
<dbReference type="InterPro" id="IPR035931">
    <property type="entry name" value="YlxR-like_sf"/>
</dbReference>
<dbReference type="EMBL" id="LR214971">
    <property type="protein sequence ID" value="VEU62131.1"/>
    <property type="molecule type" value="Genomic_DNA"/>
</dbReference>
<reference evidence="2 4" key="1">
    <citation type="submission" date="2017-10" db="EMBL/GenBank/DDBJ databases">
        <title>Genome-wide analysis of the first isolated strain mycoplasma dispar GS01.</title>
        <authorList>
            <person name="Hao H."/>
            <person name="Chen S."/>
            <person name="Zhao P."/>
            <person name="Chu Y."/>
            <person name="Liu Y."/>
        </authorList>
    </citation>
    <scope>NUCLEOTIDE SEQUENCE [LARGE SCALE GENOMIC DNA]</scope>
    <source>
        <strain evidence="2 4">GS01</strain>
    </source>
</reference>